<evidence type="ECO:0000256" key="2">
    <source>
        <dbReference type="ARBA" id="ARBA00022475"/>
    </source>
</evidence>
<evidence type="ECO:0000256" key="6">
    <source>
        <dbReference type="SAM" id="Phobius"/>
    </source>
</evidence>
<sequence length="461" mass="51427">MLIKGIRRLLIPKRIESRLFDGHERSTLVTKNIFLSFFYKGINILTQLALVPLTINYLDESLYGIWLTLAAIIGWFSFFDVGLGNGLRNKLAEAVASEKFHLARIYISTSYAVITGIFLVIILLVWILNPLLSWDLYLNAPSSMSGELSQLALVTFSCFCLRFIFGLINNVLFALQESAINNLITTASNILTLLAIYILTLIIPGSLLWVGIIYSSVPVLILFIVSVVLFLSKYKHVCPSISLVKLRYSKDLLGLGYKFFVIQVAAIILFSSTNIILAQLFGPSSVTTYNIAFRYFSLLTMVGSIISTPLWSAFTDAYVKRDNEWIKATMQKLNKVTIGFIVVAIIMAAVSNEVYKIWIGETVQVPLSISIIICVYVIFSMISLPYNTFVNGVGKVKLQYYTAIATIIVTVPLAILFGKYFDWGVPGVVAATLCTTIPCTLLWRIQFDKITSGKANGIWNQ</sequence>
<evidence type="ECO:0000256" key="4">
    <source>
        <dbReference type="ARBA" id="ARBA00022989"/>
    </source>
</evidence>
<dbReference type="InterPro" id="IPR002797">
    <property type="entry name" value="Polysacc_synth"/>
</dbReference>
<keyword evidence="5 6" id="KW-0472">Membrane</keyword>
<evidence type="ECO:0000256" key="3">
    <source>
        <dbReference type="ARBA" id="ARBA00022692"/>
    </source>
</evidence>
<feature type="transmembrane region" description="Helical" evidence="6">
    <location>
        <begin position="180"/>
        <end position="203"/>
    </location>
</feature>
<evidence type="ECO:0000256" key="1">
    <source>
        <dbReference type="ARBA" id="ARBA00004651"/>
    </source>
</evidence>
<proteinExistence type="predicted"/>
<feature type="transmembrane region" description="Helical" evidence="6">
    <location>
        <begin position="336"/>
        <end position="355"/>
    </location>
</feature>
<dbReference type="AlphaFoldDB" id="A0A6B3LUV1"/>
<feature type="transmembrane region" description="Helical" evidence="6">
    <location>
        <begin position="252"/>
        <end position="281"/>
    </location>
</feature>
<feature type="transmembrane region" description="Helical" evidence="6">
    <location>
        <begin position="423"/>
        <end position="443"/>
    </location>
</feature>
<keyword evidence="4 6" id="KW-1133">Transmembrane helix</keyword>
<comment type="caution">
    <text evidence="7">The sequence shown here is derived from an EMBL/GenBank/DDBJ whole genome shotgun (WGS) entry which is preliminary data.</text>
</comment>
<dbReference type="Proteomes" id="UP000474777">
    <property type="component" value="Unassembled WGS sequence"/>
</dbReference>
<dbReference type="GO" id="GO:0005886">
    <property type="term" value="C:plasma membrane"/>
    <property type="evidence" value="ECO:0007669"/>
    <property type="project" value="UniProtKB-SubCell"/>
</dbReference>
<comment type="subcellular location">
    <subcellularLocation>
        <location evidence="1">Cell membrane</location>
        <topology evidence="1">Multi-pass membrane protein</topology>
    </subcellularLocation>
</comment>
<feature type="transmembrane region" description="Helical" evidence="6">
    <location>
        <begin position="148"/>
        <end position="168"/>
    </location>
</feature>
<feature type="transmembrane region" description="Helical" evidence="6">
    <location>
        <begin position="209"/>
        <end position="231"/>
    </location>
</feature>
<gene>
    <name evidence="7" type="ORF">GXP69_06110</name>
</gene>
<keyword evidence="8" id="KW-1185">Reference proteome</keyword>
<name>A0A6B3LUV1_9BACT</name>
<dbReference type="PANTHER" id="PTHR30250">
    <property type="entry name" value="PST FAMILY PREDICTED COLANIC ACID TRANSPORTER"/>
    <property type="match status" value="1"/>
</dbReference>
<feature type="transmembrane region" description="Helical" evidence="6">
    <location>
        <begin position="367"/>
        <end position="386"/>
    </location>
</feature>
<feature type="transmembrane region" description="Helical" evidence="6">
    <location>
        <begin position="61"/>
        <end position="84"/>
    </location>
</feature>
<keyword evidence="3 6" id="KW-0812">Transmembrane</keyword>
<feature type="transmembrane region" description="Helical" evidence="6">
    <location>
        <begin position="293"/>
        <end position="315"/>
    </location>
</feature>
<keyword evidence="2" id="KW-1003">Cell membrane</keyword>
<organism evidence="7 8">
    <name type="scientific">Pontibacter burrus</name>
    <dbReference type="NCBI Taxonomy" id="2704466"/>
    <lineage>
        <taxon>Bacteria</taxon>
        <taxon>Pseudomonadati</taxon>
        <taxon>Bacteroidota</taxon>
        <taxon>Cytophagia</taxon>
        <taxon>Cytophagales</taxon>
        <taxon>Hymenobacteraceae</taxon>
        <taxon>Pontibacter</taxon>
    </lineage>
</organism>
<dbReference type="PANTHER" id="PTHR30250:SF11">
    <property type="entry name" value="O-ANTIGEN TRANSPORTER-RELATED"/>
    <property type="match status" value="1"/>
</dbReference>
<protein>
    <submittedName>
        <fullName evidence="7">Polysaccharide biosynthesis protein</fullName>
    </submittedName>
</protein>
<accession>A0A6B3LUV1</accession>
<dbReference type="EMBL" id="JAAGWD010000002">
    <property type="protein sequence ID" value="NEM97261.1"/>
    <property type="molecule type" value="Genomic_DNA"/>
</dbReference>
<evidence type="ECO:0000313" key="7">
    <source>
        <dbReference type="EMBL" id="NEM97261.1"/>
    </source>
</evidence>
<evidence type="ECO:0000313" key="8">
    <source>
        <dbReference type="Proteomes" id="UP000474777"/>
    </source>
</evidence>
<dbReference type="InterPro" id="IPR050833">
    <property type="entry name" value="Poly_Biosynth_Transport"/>
</dbReference>
<feature type="transmembrane region" description="Helical" evidence="6">
    <location>
        <begin position="398"/>
        <end position="417"/>
    </location>
</feature>
<dbReference type="Pfam" id="PF01943">
    <property type="entry name" value="Polysacc_synt"/>
    <property type="match status" value="1"/>
</dbReference>
<evidence type="ECO:0000256" key="5">
    <source>
        <dbReference type="ARBA" id="ARBA00023136"/>
    </source>
</evidence>
<reference evidence="7 8" key="1">
    <citation type="submission" date="2020-02" db="EMBL/GenBank/DDBJ databases">
        <authorList>
            <person name="Kim M.K."/>
        </authorList>
    </citation>
    <scope>NUCLEOTIDE SEQUENCE [LARGE SCALE GENOMIC DNA]</scope>
    <source>
        <strain evidence="7 8">BT327</strain>
    </source>
</reference>
<feature type="transmembrane region" description="Helical" evidence="6">
    <location>
        <begin position="33"/>
        <end position="55"/>
    </location>
</feature>
<feature type="transmembrane region" description="Helical" evidence="6">
    <location>
        <begin position="105"/>
        <end position="128"/>
    </location>
</feature>
<dbReference type="RefSeq" id="WP_163913461.1">
    <property type="nucleotide sequence ID" value="NZ_JAAGWD010000002.1"/>
</dbReference>